<dbReference type="Gene3D" id="3.40.50.1000">
    <property type="entry name" value="HAD superfamily/HAD-like"/>
    <property type="match status" value="1"/>
</dbReference>
<accession>A0ABP9PFX4</accession>
<comment type="caution">
    <text evidence="1">The sequence shown here is derived from an EMBL/GenBank/DDBJ whole genome shotgun (WGS) entry which is preliminary data.</text>
</comment>
<evidence type="ECO:0000313" key="2">
    <source>
        <dbReference type="Proteomes" id="UP001500804"/>
    </source>
</evidence>
<keyword evidence="1" id="KW-0378">Hydrolase</keyword>
<dbReference type="PANTHER" id="PTHR43611">
    <property type="entry name" value="ALPHA-D-GLUCOSE 1-PHOSPHATE PHOSPHATASE"/>
    <property type="match status" value="1"/>
</dbReference>
<keyword evidence="2" id="KW-1185">Reference proteome</keyword>
<dbReference type="Pfam" id="PF00702">
    <property type="entry name" value="Hydrolase"/>
    <property type="match status" value="1"/>
</dbReference>
<evidence type="ECO:0000313" key="1">
    <source>
        <dbReference type="EMBL" id="GAA5142943.1"/>
    </source>
</evidence>
<proteinExistence type="predicted"/>
<dbReference type="GO" id="GO:0016787">
    <property type="term" value="F:hydrolase activity"/>
    <property type="evidence" value="ECO:0007669"/>
    <property type="project" value="UniProtKB-KW"/>
</dbReference>
<dbReference type="PANTHER" id="PTHR43611:SF3">
    <property type="entry name" value="FLAVIN MONONUCLEOTIDE HYDROLASE 1, CHLOROPLATIC"/>
    <property type="match status" value="1"/>
</dbReference>
<sequence>MRRPDSSSIRALRRQALRRTRPAVTTTVLLDMGGVVIPTLFERVRLPSFPCGPFQDKASPDVEYEKVENGQIQERDYWAQLAARHPELDIGELWRNCSSVREEMTTLLRRIGGRVRVAAFTNDMAHWFGPDWPSRFPLLRAFDTILEASALGVMKPDPAAFRAAADALGEDPRRCLFVDDLAANLGGAAAIGMHTQLFDVRDAPGSMDRIAAALGLPPVNAGRRLFTTPREPATGKCW</sequence>
<dbReference type="EMBL" id="BAABJO010000066">
    <property type="protein sequence ID" value="GAA5142943.1"/>
    <property type="molecule type" value="Genomic_DNA"/>
</dbReference>
<dbReference type="NCBIfam" id="TIGR01509">
    <property type="entry name" value="HAD-SF-IA-v3"/>
    <property type="match status" value="1"/>
</dbReference>
<dbReference type="InterPro" id="IPR036412">
    <property type="entry name" value="HAD-like_sf"/>
</dbReference>
<protein>
    <submittedName>
        <fullName evidence="1">HAD-IA family hydrolase</fullName>
    </submittedName>
</protein>
<dbReference type="InterPro" id="IPR023214">
    <property type="entry name" value="HAD_sf"/>
</dbReference>
<reference evidence="2" key="1">
    <citation type="journal article" date="2019" name="Int. J. Syst. Evol. Microbiol.">
        <title>The Global Catalogue of Microorganisms (GCM) 10K type strain sequencing project: providing services to taxonomists for standard genome sequencing and annotation.</title>
        <authorList>
            <consortium name="The Broad Institute Genomics Platform"/>
            <consortium name="The Broad Institute Genome Sequencing Center for Infectious Disease"/>
            <person name="Wu L."/>
            <person name="Ma J."/>
        </authorList>
    </citation>
    <scope>NUCLEOTIDE SEQUENCE [LARGE SCALE GENOMIC DNA]</scope>
    <source>
        <strain evidence="2">JCM 18302</strain>
    </source>
</reference>
<organism evidence="1 2">
    <name type="scientific">Pseudonocardia adelaidensis</name>
    <dbReference type="NCBI Taxonomy" id="648754"/>
    <lineage>
        <taxon>Bacteria</taxon>
        <taxon>Bacillati</taxon>
        <taxon>Actinomycetota</taxon>
        <taxon>Actinomycetes</taxon>
        <taxon>Pseudonocardiales</taxon>
        <taxon>Pseudonocardiaceae</taxon>
        <taxon>Pseudonocardia</taxon>
    </lineage>
</organism>
<dbReference type="PRINTS" id="PR00413">
    <property type="entry name" value="HADHALOGNASE"/>
</dbReference>
<gene>
    <name evidence="1" type="ORF">GCM10023320_83740</name>
</gene>
<name>A0ABP9PFX4_9PSEU</name>
<dbReference type="SUPFAM" id="SSF56784">
    <property type="entry name" value="HAD-like"/>
    <property type="match status" value="1"/>
</dbReference>
<dbReference type="InterPro" id="IPR006439">
    <property type="entry name" value="HAD-SF_hydro_IA"/>
</dbReference>
<dbReference type="Proteomes" id="UP001500804">
    <property type="component" value="Unassembled WGS sequence"/>
</dbReference>